<dbReference type="Proteomes" id="UP000775500">
    <property type="component" value="Unassembled WGS sequence"/>
</dbReference>
<dbReference type="EMBL" id="JACHHD010000019">
    <property type="protein sequence ID" value="MBB5185586.1"/>
    <property type="molecule type" value="Genomic_DNA"/>
</dbReference>
<feature type="domain" description="HTH lacI-type" evidence="5">
    <location>
        <begin position="1"/>
        <end position="54"/>
    </location>
</feature>
<dbReference type="SUPFAM" id="SSF53822">
    <property type="entry name" value="Periplasmic binding protein-like I"/>
    <property type="match status" value="1"/>
</dbReference>
<evidence type="ECO:0000256" key="4">
    <source>
        <dbReference type="ARBA" id="ARBA00023163"/>
    </source>
</evidence>
<dbReference type="Gene3D" id="3.40.50.2300">
    <property type="match status" value="2"/>
</dbReference>
<dbReference type="SMART" id="SM00354">
    <property type="entry name" value="HTH_LACI"/>
    <property type="match status" value="1"/>
</dbReference>
<dbReference type="Proteomes" id="UP000521313">
    <property type="component" value="Unassembled WGS sequence"/>
</dbReference>
<dbReference type="CDD" id="cd06291">
    <property type="entry name" value="PBP1_Qymf-like"/>
    <property type="match status" value="1"/>
</dbReference>
<reference evidence="8 10" key="3">
    <citation type="journal article" date="2021" name="Sci. Rep.">
        <title>The distribution of antibiotic resistance genes in chicken gut microbiota commensals.</title>
        <authorList>
            <person name="Juricova H."/>
            <person name="Matiasovicova J."/>
            <person name="Kubasova T."/>
            <person name="Cejkova D."/>
            <person name="Rychlik I."/>
        </authorList>
    </citation>
    <scope>NUCLEOTIDE SEQUENCE [LARGE SCALE GENOMIC DNA]</scope>
    <source>
        <strain evidence="8 10">An423</strain>
    </source>
</reference>
<reference evidence="8" key="2">
    <citation type="submission" date="2020-08" db="EMBL/GenBank/DDBJ databases">
        <authorList>
            <person name="Cejkova D."/>
            <person name="Kubasova T."/>
            <person name="Jahodarova E."/>
            <person name="Rychlik I."/>
        </authorList>
    </citation>
    <scope>NUCLEOTIDE SEQUENCE</scope>
    <source>
        <strain evidence="8">An423</strain>
    </source>
</reference>
<evidence type="ECO:0000259" key="5">
    <source>
        <dbReference type="PROSITE" id="PS50932"/>
    </source>
</evidence>
<gene>
    <name evidence="8" type="ORF">H5982_07920</name>
    <name evidence="7" type="ORF">HNQ43_001661</name>
</gene>
<dbReference type="PANTHER" id="PTHR30146:SF95">
    <property type="entry name" value="RIBOSE OPERON REPRESSOR"/>
    <property type="match status" value="1"/>
</dbReference>
<evidence type="ECO:0000313" key="10">
    <source>
        <dbReference type="Proteomes" id="UP000775500"/>
    </source>
</evidence>
<keyword evidence="2" id="KW-0805">Transcription regulation</keyword>
<dbReference type="CDD" id="cd01392">
    <property type="entry name" value="HTH_LacI"/>
    <property type="match status" value="1"/>
</dbReference>
<dbReference type="InterPro" id="IPR010982">
    <property type="entry name" value="Lambda_DNA-bd_dom_sf"/>
</dbReference>
<dbReference type="InterPro" id="IPR028082">
    <property type="entry name" value="Peripla_BP_I"/>
</dbReference>
<dbReference type="SUPFAM" id="SSF47413">
    <property type="entry name" value="lambda repressor-like DNA-binding domains"/>
    <property type="match status" value="1"/>
</dbReference>
<evidence type="ECO:0000256" key="1">
    <source>
        <dbReference type="ARBA" id="ARBA00022491"/>
    </source>
</evidence>
<dbReference type="Pfam" id="PF00356">
    <property type="entry name" value="LacI"/>
    <property type="match status" value="1"/>
</dbReference>
<dbReference type="InterPro" id="IPR046335">
    <property type="entry name" value="LacI/GalR-like_sensor"/>
</dbReference>
<dbReference type="InterPro" id="IPR000843">
    <property type="entry name" value="HTH_LacI"/>
</dbReference>
<dbReference type="Gene3D" id="1.10.260.40">
    <property type="entry name" value="lambda repressor-like DNA-binding domains"/>
    <property type="match status" value="1"/>
</dbReference>
<proteinExistence type="predicted"/>
<feature type="domain" description="HTH cro/C1-type" evidence="6">
    <location>
        <begin position="1"/>
        <end position="44"/>
    </location>
</feature>
<keyword evidence="4" id="KW-0804">Transcription</keyword>
<protein>
    <submittedName>
        <fullName evidence="8">LacI family DNA-binding transcriptional regulator</fullName>
    </submittedName>
    <submittedName>
        <fullName evidence="7">LacI family transcriptional regulator</fullName>
    </submittedName>
</protein>
<dbReference type="PROSITE" id="PS50943">
    <property type="entry name" value="HTH_CROC1"/>
    <property type="match status" value="1"/>
</dbReference>
<dbReference type="Pfam" id="PF13377">
    <property type="entry name" value="Peripla_BP_3"/>
    <property type="match status" value="1"/>
</dbReference>
<keyword evidence="3 8" id="KW-0238">DNA-binding</keyword>
<accession>A0A7W8D1S2</accession>
<keyword evidence="10" id="KW-1185">Reference proteome</keyword>
<organism evidence="7 9">
    <name type="scientific">Faecalicoccus acidiformans</name>
    <dbReference type="NCBI Taxonomy" id="915173"/>
    <lineage>
        <taxon>Bacteria</taxon>
        <taxon>Bacillati</taxon>
        <taxon>Bacillota</taxon>
        <taxon>Erysipelotrichia</taxon>
        <taxon>Erysipelotrichales</taxon>
        <taxon>Erysipelotrichaceae</taxon>
        <taxon>Faecalicoccus</taxon>
    </lineage>
</organism>
<evidence type="ECO:0000256" key="2">
    <source>
        <dbReference type="ARBA" id="ARBA00023015"/>
    </source>
</evidence>
<reference evidence="7 9" key="1">
    <citation type="submission" date="2020-08" db="EMBL/GenBank/DDBJ databases">
        <title>Genomic Encyclopedia of Type Strains, Phase IV (KMG-IV): sequencing the most valuable type-strain genomes for metagenomic binning, comparative biology and taxonomic classification.</title>
        <authorList>
            <person name="Goeker M."/>
        </authorList>
    </citation>
    <scope>NUCLEOTIDE SEQUENCE [LARGE SCALE GENOMIC DNA]</scope>
    <source>
        <strain evidence="7 9">DSM 26963</strain>
    </source>
</reference>
<keyword evidence="1" id="KW-0678">Repressor</keyword>
<dbReference type="AlphaFoldDB" id="A0A7W8D1S2"/>
<dbReference type="RefSeq" id="WP_183376681.1">
    <property type="nucleotide sequence ID" value="NZ_JACHHD010000019.1"/>
</dbReference>
<evidence type="ECO:0000256" key="3">
    <source>
        <dbReference type="ARBA" id="ARBA00023125"/>
    </source>
</evidence>
<dbReference type="GO" id="GO:0000976">
    <property type="term" value="F:transcription cis-regulatory region binding"/>
    <property type="evidence" value="ECO:0007669"/>
    <property type="project" value="TreeGrafter"/>
</dbReference>
<evidence type="ECO:0000313" key="8">
    <source>
        <dbReference type="EMBL" id="MBM6832026.1"/>
    </source>
</evidence>
<dbReference type="PANTHER" id="PTHR30146">
    <property type="entry name" value="LACI-RELATED TRANSCRIPTIONAL REPRESSOR"/>
    <property type="match status" value="1"/>
</dbReference>
<dbReference type="GO" id="GO:0003700">
    <property type="term" value="F:DNA-binding transcription factor activity"/>
    <property type="evidence" value="ECO:0007669"/>
    <property type="project" value="TreeGrafter"/>
</dbReference>
<evidence type="ECO:0000313" key="9">
    <source>
        <dbReference type="Proteomes" id="UP000521313"/>
    </source>
</evidence>
<comment type="caution">
    <text evidence="7">The sequence shown here is derived from an EMBL/GenBank/DDBJ whole genome shotgun (WGS) entry which is preliminary data.</text>
</comment>
<name>A0A7W8D1S2_9FIRM</name>
<dbReference type="EMBL" id="JACJLU010000011">
    <property type="protein sequence ID" value="MBM6832026.1"/>
    <property type="molecule type" value="Genomic_DNA"/>
</dbReference>
<evidence type="ECO:0000313" key="7">
    <source>
        <dbReference type="EMBL" id="MBB5185586.1"/>
    </source>
</evidence>
<dbReference type="PROSITE" id="PS50932">
    <property type="entry name" value="HTH_LACI_2"/>
    <property type="match status" value="1"/>
</dbReference>
<evidence type="ECO:0000259" key="6">
    <source>
        <dbReference type="PROSITE" id="PS50943"/>
    </source>
</evidence>
<sequence length="328" mass="36814">MNINDVAEAAGVSRGSVSNYLNNKKVSDKIKLKIEAAIKELNYIPNSSARDLRSKESKFVVFIIPTVWSPFFSELTYYIQNELNSSGYKMILCISDSDFNKEKEYIELATSQKAAGIISISYSQMNDFVRPGMPLVSIEKEPTGRFSMVSSDNYEGGKLAAQKLIEKGAETLIYIGEKVIYSDAMSARKSGFVDYCNLNHVPYEIVEVSSIKNYENVKKDILSFLEENYNRILKGKIGCFTSTDDYGYLLLNASNSLKISVPENLQIIGFDGGKRIRSEIPTMSSIRQPVDLIAKESVQLLTKLINKETNEISRVYLPISFYEGDTTC</sequence>
<dbReference type="InterPro" id="IPR001387">
    <property type="entry name" value="Cro/C1-type_HTH"/>
</dbReference>